<dbReference type="Pfam" id="PF01565">
    <property type="entry name" value="FAD_binding_4"/>
    <property type="match status" value="1"/>
</dbReference>
<evidence type="ECO:0000256" key="7">
    <source>
        <dbReference type="ARBA" id="ARBA00022618"/>
    </source>
</evidence>
<evidence type="ECO:0000256" key="11">
    <source>
        <dbReference type="ARBA" id="ARBA00022960"/>
    </source>
</evidence>
<dbReference type="UniPathway" id="UPA00219"/>
<dbReference type="InterPro" id="IPR036635">
    <property type="entry name" value="MurB_C_sf"/>
</dbReference>
<dbReference type="GO" id="GO:0009252">
    <property type="term" value="P:peptidoglycan biosynthetic process"/>
    <property type="evidence" value="ECO:0007669"/>
    <property type="project" value="UniProtKB-UniPathway"/>
</dbReference>
<name>A0A381ZTG7_9ZZZZ</name>
<feature type="domain" description="FAD-binding PCMH-type" evidence="17">
    <location>
        <begin position="15"/>
        <end position="179"/>
    </location>
</feature>
<evidence type="ECO:0000256" key="1">
    <source>
        <dbReference type="ARBA" id="ARBA00001974"/>
    </source>
</evidence>
<evidence type="ECO:0000256" key="3">
    <source>
        <dbReference type="ARBA" id="ARBA00004496"/>
    </source>
</evidence>
<dbReference type="HAMAP" id="MF_00037">
    <property type="entry name" value="MurB"/>
    <property type="match status" value="1"/>
</dbReference>
<dbReference type="InterPro" id="IPR003170">
    <property type="entry name" value="MurB"/>
</dbReference>
<dbReference type="GO" id="GO:0071555">
    <property type="term" value="P:cell wall organization"/>
    <property type="evidence" value="ECO:0007669"/>
    <property type="project" value="UniProtKB-KW"/>
</dbReference>
<dbReference type="AlphaFoldDB" id="A0A381ZTG7"/>
<keyword evidence="7" id="KW-0132">Cell division</keyword>
<dbReference type="GO" id="GO:0071949">
    <property type="term" value="F:FAD binding"/>
    <property type="evidence" value="ECO:0007669"/>
    <property type="project" value="InterPro"/>
</dbReference>
<dbReference type="EMBL" id="UINC01022545">
    <property type="protein sequence ID" value="SVA92394.1"/>
    <property type="molecule type" value="Genomic_DNA"/>
</dbReference>
<keyword evidence="10" id="KW-0521">NADP</keyword>
<dbReference type="Pfam" id="PF02873">
    <property type="entry name" value="MurB_C"/>
    <property type="match status" value="1"/>
</dbReference>
<evidence type="ECO:0000256" key="6">
    <source>
        <dbReference type="ARBA" id="ARBA00022490"/>
    </source>
</evidence>
<proteinExistence type="inferred from homology"/>
<evidence type="ECO:0000256" key="5">
    <source>
        <dbReference type="ARBA" id="ARBA00012518"/>
    </source>
</evidence>
<evidence type="ECO:0000256" key="12">
    <source>
        <dbReference type="ARBA" id="ARBA00022984"/>
    </source>
</evidence>
<evidence type="ECO:0000256" key="4">
    <source>
        <dbReference type="ARBA" id="ARBA00004752"/>
    </source>
</evidence>
<dbReference type="InterPro" id="IPR036318">
    <property type="entry name" value="FAD-bd_PCMH-like_sf"/>
</dbReference>
<evidence type="ECO:0000256" key="16">
    <source>
        <dbReference type="ARBA" id="ARBA00048914"/>
    </source>
</evidence>
<dbReference type="InterPro" id="IPR016169">
    <property type="entry name" value="FAD-bd_PCMH_sub2"/>
</dbReference>
<dbReference type="NCBIfam" id="NF010480">
    <property type="entry name" value="PRK13905.1"/>
    <property type="match status" value="1"/>
</dbReference>
<comment type="function">
    <text evidence="2">Cell wall formation.</text>
</comment>
<reference evidence="18" key="1">
    <citation type="submission" date="2018-05" db="EMBL/GenBank/DDBJ databases">
        <authorList>
            <person name="Lanie J.A."/>
            <person name="Ng W.-L."/>
            <person name="Kazmierczak K.M."/>
            <person name="Andrzejewski T.M."/>
            <person name="Davidsen T.M."/>
            <person name="Wayne K.J."/>
            <person name="Tettelin H."/>
            <person name="Glass J.I."/>
            <person name="Rusch D."/>
            <person name="Podicherti R."/>
            <person name="Tsui H.-C.T."/>
            <person name="Winkler M.E."/>
        </authorList>
    </citation>
    <scope>NUCLEOTIDE SEQUENCE</scope>
</reference>
<evidence type="ECO:0000256" key="10">
    <source>
        <dbReference type="ARBA" id="ARBA00022857"/>
    </source>
</evidence>
<comment type="catalytic activity">
    <reaction evidence="16">
        <text>UDP-N-acetyl-alpha-D-muramate + NADP(+) = UDP-N-acetyl-3-O-(1-carboxyvinyl)-alpha-D-glucosamine + NADPH + H(+)</text>
        <dbReference type="Rhea" id="RHEA:12248"/>
        <dbReference type="ChEBI" id="CHEBI:15378"/>
        <dbReference type="ChEBI" id="CHEBI:57783"/>
        <dbReference type="ChEBI" id="CHEBI:58349"/>
        <dbReference type="ChEBI" id="CHEBI:68483"/>
        <dbReference type="ChEBI" id="CHEBI:70757"/>
        <dbReference type="EC" id="1.3.1.98"/>
    </reaction>
</comment>
<comment type="pathway">
    <text evidence="4">Cell wall biogenesis; peptidoglycan biosynthesis.</text>
</comment>
<dbReference type="InterPro" id="IPR016167">
    <property type="entry name" value="FAD-bd_PCMH_sub1"/>
</dbReference>
<dbReference type="Gene3D" id="3.90.78.10">
    <property type="entry name" value="UDP-N-acetylenolpyruvoylglucosamine reductase, C-terminal domain"/>
    <property type="match status" value="1"/>
</dbReference>
<keyword evidence="14" id="KW-0131">Cell cycle</keyword>
<keyword evidence="15" id="KW-0961">Cell wall biogenesis/degradation</keyword>
<evidence type="ECO:0000259" key="17">
    <source>
        <dbReference type="PROSITE" id="PS51387"/>
    </source>
</evidence>
<dbReference type="NCBIfam" id="TIGR00179">
    <property type="entry name" value="murB"/>
    <property type="match status" value="1"/>
</dbReference>
<evidence type="ECO:0000256" key="13">
    <source>
        <dbReference type="ARBA" id="ARBA00023002"/>
    </source>
</evidence>
<evidence type="ECO:0000313" key="18">
    <source>
        <dbReference type="EMBL" id="SVA92394.1"/>
    </source>
</evidence>
<evidence type="ECO:0000256" key="15">
    <source>
        <dbReference type="ARBA" id="ARBA00023316"/>
    </source>
</evidence>
<dbReference type="SUPFAM" id="SSF56176">
    <property type="entry name" value="FAD-binding/transporter-associated domain-like"/>
    <property type="match status" value="1"/>
</dbReference>
<keyword evidence="6" id="KW-0963">Cytoplasm</keyword>
<dbReference type="Gene3D" id="3.30.465.10">
    <property type="match status" value="1"/>
</dbReference>
<dbReference type="PROSITE" id="PS51387">
    <property type="entry name" value="FAD_PCMH"/>
    <property type="match status" value="1"/>
</dbReference>
<accession>A0A381ZTG7</accession>
<keyword evidence="11" id="KW-0133">Cell shape</keyword>
<dbReference type="GO" id="GO:0051301">
    <property type="term" value="P:cell division"/>
    <property type="evidence" value="ECO:0007669"/>
    <property type="project" value="UniProtKB-KW"/>
</dbReference>
<dbReference type="SUPFAM" id="SSF56194">
    <property type="entry name" value="Uridine diphospho-N-Acetylenolpyruvylglucosamine reductase, MurB, C-terminal domain"/>
    <property type="match status" value="1"/>
</dbReference>
<evidence type="ECO:0000256" key="14">
    <source>
        <dbReference type="ARBA" id="ARBA00023306"/>
    </source>
</evidence>
<comment type="cofactor">
    <cofactor evidence="1">
        <name>FAD</name>
        <dbReference type="ChEBI" id="CHEBI:57692"/>
    </cofactor>
</comment>
<keyword evidence="9" id="KW-0274">FAD</keyword>
<keyword evidence="12" id="KW-0573">Peptidoglycan synthesis</keyword>
<dbReference type="InterPro" id="IPR016166">
    <property type="entry name" value="FAD-bd_PCMH"/>
</dbReference>
<organism evidence="18">
    <name type="scientific">marine metagenome</name>
    <dbReference type="NCBI Taxonomy" id="408172"/>
    <lineage>
        <taxon>unclassified sequences</taxon>
        <taxon>metagenomes</taxon>
        <taxon>ecological metagenomes</taxon>
    </lineage>
</organism>
<evidence type="ECO:0000256" key="9">
    <source>
        <dbReference type="ARBA" id="ARBA00022827"/>
    </source>
</evidence>
<sequence length="286" mass="31775">MFFDYDLKKTNWFNIGGKAKAFFKPENLNDLVNFLRNFGNKEKIFTLGVGSNVLIKDQGFDGVVLKLGKNFSNISILPNKTIIAGSATIDKKVAEFASENDIGNLEFLSCIPGSVGGGIRMNSGCFGSEFKDVLLSVQAIDRNGKVLTIPSSSIKFGYRKNDLPRDLIFLSASFKGKFKKKDIVKKEIEILKTKKDKAQPTQVKTGGSTFKNPIGQTDKKVWELIKLSIPKNISFGGATISEKHLNFFVNKNKATFEDMKKLIDFVKKNVKEKTGVNLDLEIEIIG</sequence>
<dbReference type="GO" id="GO:0008762">
    <property type="term" value="F:UDP-N-acetylmuramate dehydrogenase activity"/>
    <property type="evidence" value="ECO:0007669"/>
    <property type="project" value="UniProtKB-EC"/>
</dbReference>
<dbReference type="EC" id="1.3.1.98" evidence="5"/>
<dbReference type="Gene3D" id="3.30.43.10">
    <property type="entry name" value="Uridine Diphospho-n-acetylenolpyruvylglucosamine Reductase, domain 2"/>
    <property type="match status" value="1"/>
</dbReference>
<gene>
    <name evidence="18" type="ORF">METZ01_LOCUS145248</name>
</gene>
<comment type="subcellular location">
    <subcellularLocation>
        <location evidence="3">Cytoplasm</location>
    </subcellularLocation>
</comment>
<dbReference type="InterPro" id="IPR006094">
    <property type="entry name" value="Oxid_FAD_bind_N"/>
</dbReference>
<dbReference type="PANTHER" id="PTHR21071:SF4">
    <property type="entry name" value="UDP-N-ACETYLENOLPYRUVOYLGLUCOSAMINE REDUCTASE"/>
    <property type="match status" value="1"/>
</dbReference>
<evidence type="ECO:0000256" key="8">
    <source>
        <dbReference type="ARBA" id="ARBA00022630"/>
    </source>
</evidence>
<evidence type="ECO:0000256" key="2">
    <source>
        <dbReference type="ARBA" id="ARBA00003921"/>
    </source>
</evidence>
<keyword evidence="13" id="KW-0560">Oxidoreductase</keyword>
<protein>
    <recommendedName>
        <fullName evidence="5">UDP-N-acetylmuramate dehydrogenase</fullName>
        <ecNumber evidence="5">1.3.1.98</ecNumber>
    </recommendedName>
</protein>
<dbReference type="InterPro" id="IPR011601">
    <property type="entry name" value="MurB_C"/>
</dbReference>
<dbReference type="GO" id="GO:0008360">
    <property type="term" value="P:regulation of cell shape"/>
    <property type="evidence" value="ECO:0007669"/>
    <property type="project" value="UniProtKB-KW"/>
</dbReference>
<dbReference type="GO" id="GO:0005829">
    <property type="term" value="C:cytosol"/>
    <property type="evidence" value="ECO:0007669"/>
    <property type="project" value="TreeGrafter"/>
</dbReference>
<keyword evidence="8" id="KW-0285">Flavoprotein</keyword>
<dbReference type="PANTHER" id="PTHR21071">
    <property type="entry name" value="UDP-N-ACETYLENOLPYRUVOYLGLUCOSAMINE REDUCTASE"/>
    <property type="match status" value="1"/>
</dbReference>